<keyword evidence="3" id="KW-0808">Transferase</keyword>
<dbReference type="GO" id="GO:0006352">
    <property type="term" value="P:DNA-templated transcription initiation"/>
    <property type="evidence" value="ECO:0007669"/>
    <property type="project" value="InterPro"/>
</dbReference>
<feature type="domain" description="RNA polymerase sigma factor 54 core-binding" evidence="10">
    <location>
        <begin position="89"/>
        <end position="267"/>
    </location>
</feature>
<comment type="similarity">
    <text evidence="1">Belongs to the sigma-54 factor family.</text>
</comment>
<keyword evidence="4" id="KW-0548">Nucleotidyltransferase</keyword>
<dbReference type="NCBIfam" id="TIGR02395">
    <property type="entry name" value="rpoN_sigma"/>
    <property type="match status" value="1"/>
</dbReference>
<keyword evidence="2" id="KW-0240">DNA-directed RNA polymerase</keyword>
<gene>
    <name evidence="11" type="primary">rpoN</name>
    <name evidence="11" type="ORF">KHW66_05420</name>
</gene>
<dbReference type="InterPro" id="IPR007046">
    <property type="entry name" value="RNA_pol_sigma_54_core-bd"/>
</dbReference>
<dbReference type="GO" id="GO:0016779">
    <property type="term" value="F:nucleotidyltransferase activity"/>
    <property type="evidence" value="ECO:0007669"/>
    <property type="project" value="UniProtKB-KW"/>
</dbReference>
<evidence type="ECO:0000256" key="7">
    <source>
        <dbReference type="ARBA" id="ARBA00023125"/>
    </source>
</evidence>
<dbReference type="Pfam" id="PF04552">
    <property type="entry name" value="Sigma54_DBD"/>
    <property type="match status" value="1"/>
</dbReference>
<evidence type="ECO:0000313" key="12">
    <source>
        <dbReference type="Proteomes" id="UP000733372"/>
    </source>
</evidence>
<dbReference type="Proteomes" id="UP000733372">
    <property type="component" value="Unassembled WGS sequence"/>
</dbReference>
<dbReference type="Pfam" id="PF00309">
    <property type="entry name" value="Sigma54_AID"/>
    <property type="match status" value="1"/>
</dbReference>
<dbReference type="GO" id="GO:0001216">
    <property type="term" value="F:DNA-binding transcription activator activity"/>
    <property type="evidence" value="ECO:0007669"/>
    <property type="project" value="InterPro"/>
</dbReference>
<evidence type="ECO:0000313" key="11">
    <source>
        <dbReference type="EMBL" id="MBS5687483.1"/>
    </source>
</evidence>
<feature type="domain" description="RNA polymerase sigma factor 54 DNA-binding" evidence="9">
    <location>
        <begin position="280"/>
        <end position="428"/>
    </location>
</feature>
<accession>A0A943ITK1</accession>
<sequence>MEGPQFRQELSQRLKLCPQLMQNIALLQMNVQDLREFLERAVEENPMLEQREPSGDAFRELSARNEWMGTSSDAPPEPGAEDRELTSRESFLRDQLARRKLPPKLLSLCTYLIERLDEDGFLPPEELEHLHHLGLPAPMLEEALAAVQALEPAGIAARSLSECLLIQLRRSGQETPLLTELVSHHLEPLARQQYSPLAHLLRCSKAEVENAAAQIAQLDPHPGRWDAPASEPVQYIQPDAYVLDENGALSVVLNDFYLPHLALSSQYEEMMHSADAETASYLRRACKQAQELLSGLSRRGKTLHRCLEAVVSTQAPFFLLSDGVLSPMTRRTLAESLGLNPSTITRALKGKYLQCRRGIYPLSAFFSQPVGGSSPQEIRTRMVQLLQQEPMLNDRLLRERLAQEGYQLAQRTVSKYRRQLALPAASKRPKK</sequence>
<dbReference type="PROSITE" id="PS50044">
    <property type="entry name" value="SIGMA54_3"/>
    <property type="match status" value="1"/>
</dbReference>
<evidence type="ECO:0000256" key="6">
    <source>
        <dbReference type="ARBA" id="ARBA00023082"/>
    </source>
</evidence>
<dbReference type="GO" id="GO:0003677">
    <property type="term" value="F:DNA binding"/>
    <property type="evidence" value="ECO:0007669"/>
    <property type="project" value="UniProtKB-KW"/>
</dbReference>
<keyword evidence="5" id="KW-0805">Transcription regulation</keyword>
<keyword evidence="7" id="KW-0238">DNA-binding</keyword>
<keyword evidence="6" id="KW-0731">Sigma factor</keyword>
<name>A0A943ITK1_9FIRM</name>
<evidence type="ECO:0000256" key="4">
    <source>
        <dbReference type="ARBA" id="ARBA00022695"/>
    </source>
</evidence>
<proteinExistence type="inferred from homology"/>
<evidence type="ECO:0000259" key="9">
    <source>
        <dbReference type="Pfam" id="PF04552"/>
    </source>
</evidence>
<dbReference type="Pfam" id="PF04963">
    <property type="entry name" value="Sigma54_CBD"/>
    <property type="match status" value="1"/>
</dbReference>
<dbReference type="GO" id="GO:0016987">
    <property type="term" value="F:sigma factor activity"/>
    <property type="evidence" value="ECO:0007669"/>
    <property type="project" value="UniProtKB-KW"/>
</dbReference>
<evidence type="ECO:0000256" key="1">
    <source>
        <dbReference type="ARBA" id="ARBA00008798"/>
    </source>
</evidence>
<protein>
    <submittedName>
        <fullName evidence="11">RNA polymerase factor sigma-54</fullName>
    </submittedName>
</protein>
<dbReference type="PIRSF" id="PIRSF000774">
    <property type="entry name" value="RpoN"/>
    <property type="match status" value="1"/>
</dbReference>
<dbReference type="InterPro" id="IPR007634">
    <property type="entry name" value="RNA_pol_sigma_54_DNA-bd"/>
</dbReference>
<dbReference type="AlphaFoldDB" id="A0A943ITK1"/>
<dbReference type="Gene3D" id="1.10.10.1330">
    <property type="entry name" value="RNA polymerase sigma-54 factor, core-binding domain"/>
    <property type="match status" value="1"/>
</dbReference>
<organism evidence="11 12">
    <name type="scientific">Faecalibacterium prausnitzii</name>
    <dbReference type="NCBI Taxonomy" id="853"/>
    <lineage>
        <taxon>Bacteria</taxon>
        <taxon>Bacillati</taxon>
        <taxon>Bacillota</taxon>
        <taxon>Clostridia</taxon>
        <taxon>Eubacteriales</taxon>
        <taxon>Oscillospiraceae</taxon>
        <taxon>Faecalibacterium</taxon>
    </lineage>
</organism>
<keyword evidence="8" id="KW-0804">Transcription</keyword>
<dbReference type="EMBL" id="JAGZAM010000009">
    <property type="protein sequence ID" value="MBS5687483.1"/>
    <property type="molecule type" value="Genomic_DNA"/>
</dbReference>
<dbReference type="InterPro" id="IPR000394">
    <property type="entry name" value="RNA_pol_sigma_54"/>
</dbReference>
<evidence type="ECO:0000256" key="2">
    <source>
        <dbReference type="ARBA" id="ARBA00022478"/>
    </source>
</evidence>
<dbReference type="PANTHER" id="PTHR32248">
    <property type="entry name" value="RNA POLYMERASE SIGMA-54 FACTOR"/>
    <property type="match status" value="1"/>
</dbReference>
<dbReference type="InterPro" id="IPR038709">
    <property type="entry name" value="RpoN_core-bd_sf"/>
</dbReference>
<dbReference type="PRINTS" id="PR00045">
    <property type="entry name" value="SIGMA54FCT"/>
</dbReference>
<dbReference type="Gene3D" id="1.10.10.60">
    <property type="entry name" value="Homeodomain-like"/>
    <property type="match status" value="1"/>
</dbReference>
<comment type="caution">
    <text evidence="11">The sequence shown here is derived from an EMBL/GenBank/DDBJ whole genome shotgun (WGS) entry which is preliminary data.</text>
</comment>
<evidence type="ECO:0000256" key="3">
    <source>
        <dbReference type="ARBA" id="ARBA00022679"/>
    </source>
</evidence>
<dbReference type="RefSeq" id="WP_435144181.1">
    <property type="nucleotide sequence ID" value="NZ_CP170812.1"/>
</dbReference>
<evidence type="ECO:0000259" key="10">
    <source>
        <dbReference type="Pfam" id="PF04963"/>
    </source>
</evidence>
<evidence type="ECO:0000256" key="5">
    <source>
        <dbReference type="ARBA" id="ARBA00023015"/>
    </source>
</evidence>
<evidence type="ECO:0000256" key="8">
    <source>
        <dbReference type="ARBA" id="ARBA00023163"/>
    </source>
</evidence>
<dbReference type="GO" id="GO:0000428">
    <property type="term" value="C:DNA-directed RNA polymerase complex"/>
    <property type="evidence" value="ECO:0007669"/>
    <property type="project" value="UniProtKB-KW"/>
</dbReference>
<dbReference type="PANTHER" id="PTHR32248:SF4">
    <property type="entry name" value="RNA POLYMERASE SIGMA-54 FACTOR"/>
    <property type="match status" value="1"/>
</dbReference>
<reference evidence="11" key="1">
    <citation type="submission" date="2021-02" db="EMBL/GenBank/DDBJ databases">
        <title>Infant gut strain persistence is associated with maternal origin, phylogeny, and functional potential including surface adhesion and iron acquisition.</title>
        <authorList>
            <person name="Lou Y.C."/>
        </authorList>
    </citation>
    <scope>NUCLEOTIDE SEQUENCE</scope>
    <source>
        <strain evidence="11">L3_101_367G1_dasL3_101_367G1_metabat.metabat.26</strain>
    </source>
</reference>